<accession>A0A7T8GNG5</accession>
<proteinExistence type="predicted"/>
<gene>
    <name evidence="2" type="ORF">FKW44_023092</name>
</gene>
<keyword evidence="3" id="KW-1185">Reference proteome</keyword>
<protein>
    <submittedName>
        <fullName evidence="2">Uncharacterized protein</fullName>
    </submittedName>
</protein>
<evidence type="ECO:0000313" key="2">
    <source>
        <dbReference type="EMBL" id="QQP34999.1"/>
    </source>
</evidence>
<organism evidence="2 3">
    <name type="scientific">Caligus rogercresseyi</name>
    <name type="common">Sea louse</name>
    <dbReference type="NCBI Taxonomy" id="217165"/>
    <lineage>
        <taxon>Eukaryota</taxon>
        <taxon>Metazoa</taxon>
        <taxon>Ecdysozoa</taxon>
        <taxon>Arthropoda</taxon>
        <taxon>Crustacea</taxon>
        <taxon>Multicrustacea</taxon>
        <taxon>Hexanauplia</taxon>
        <taxon>Copepoda</taxon>
        <taxon>Siphonostomatoida</taxon>
        <taxon>Caligidae</taxon>
        <taxon>Caligus</taxon>
    </lineage>
</organism>
<sequence length="120" mass="13810">MSIRRKGMIENDSGDDDFQHPEKLSLPSFVLDLREAEEPFKPSIKGDPVERILSIERLPLQYTQMDQFTLESSSLFPHDGKGEKCFETPFRTVSICIVRETLWPSDSRKSHGEKRKPLAC</sequence>
<feature type="region of interest" description="Disordered" evidence="1">
    <location>
        <begin position="1"/>
        <end position="21"/>
    </location>
</feature>
<evidence type="ECO:0000313" key="3">
    <source>
        <dbReference type="Proteomes" id="UP000595437"/>
    </source>
</evidence>
<reference evidence="3" key="1">
    <citation type="submission" date="2021-01" db="EMBL/GenBank/DDBJ databases">
        <title>Caligus Genome Assembly.</title>
        <authorList>
            <person name="Gallardo-Escarate C."/>
        </authorList>
    </citation>
    <scope>NUCLEOTIDE SEQUENCE [LARGE SCALE GENOMIC DNA]</scope>
</reference>
<dbReference type="AlphaFoldDB" id="A0A7T8GNG5"/>
<dbReference type="EMBL" id="CP045906">
    <property type="protein sequence ID" value="QQP34999.1"/>
    <property type="molecule type" value="Genomic_DNA"/>
</dbReference>
<evidence type="ECO:0000256" key="1">
    <source>
        <dbReference type="SAM" id="MobiDB-lite"/>
    </source>
</evidence>
<name>A0A7T8GNG5_CALRO</name>
<dbReference type="Proteomes" id="UP000595437">
    <property type="component" value="Chromosome 17"/>
</dbReference>